<keyword evidence="4" id="KW-0808">Transferase</keyword>
<dbReference type="PANTHER" id="PTHR24351">
    <property type="entry name" value="RIBOSOMAL PROTEIN S6 KINASE"/>
    <property type="match status" value="1"/>
</dbReference>
<feature type="compositionally biased region" description="Low complexity" evidence="10">
    <location>
        <begin position="464"/>
        <end position="480"/>
    </location>
</feature>
<dbReference type="PROSITE" id="PS50053">
    <property type="entry name" value="UBIQUITIN_2"/>
    <property type="match status" value="1"/>
</dbReference>
<dbReference type="AlphaFoldDB" id="A0A8S1N4P5"/>
<dbReference type="Pfam" id="PF00240">
    <property type="entry name" value="ubiquitin"/>
    <property type="match status" value="1"/>
</dbReference>
<dbReference type="PROSITE" id="PS50297">
    <property type="entry name" value="ANK_REP_REGION"/>
    <property type="match status" value="2"/>
</dbReference>
<keyword evidence="5 9" id="KW-0547">Nucleotide-binding</keyword>
<evidence type="ECO:0000256" key="10">
    <source>
        <dbReference type="SAM" id="MobiDB-lite"/>
    </source>
</evidence>
<evidence type="ECO:0000313" key="13">
    <source>
        <dbReference type="EMBL" id="CAD8082024.1"/>
    </source>
</evidence>
<feature type="repeat" description="ANK" evidence="8">
    <location>
        <begin position="169"/>
        <end position="201"/>
    </location>
</feature>
<feature type="domain" description="Protein kinase" evidence="11">
    <location>
        <begin position="508"/>
        <end position="766"/>
    </location>
</feature>
<name>A0A8S1N4P5_PARPR</name>
<keyword evidence="7 9" id="KW-0067">ATP-binding</keyword>
<evidence type="ECO:0000256" key="5">
    <source>
        <dbReference type="ARBA" id="ARBA00022741"/>
    </source>
</evidence>
<dbReference type="Pfam" id="PF12796">
    <property type="entry name" value="Ank_2"/>
    <property type="match status" value="1"/>
</dbReference>
<dbReference type="SMART" id="SM00220">
    <property type="entry name" value="S_TKc"/>
    <property type="match status" value="1"/>
</dbReference>
<dbReference type="Pfam" id="PF00069">
    <property type="entry name" value="Pkinase"/>
    <property type="match status" value="1"/>
</dbReference>
<accession>A0A8S1N4P5</accession>
<keyword evidence="8" id="KW-0040">ANK repeat</keyword>
<proteinExistence type="predicted"/>
<reference evidence="13" key="1">
    <citation type="submission" date="2021-01" db="EMBL/GenBank/DDBJ databases">
        <authorList>
            <consortium name="Genoscope - CEA"/>
            <person name="William W."/>
        </authorList>
    </citation>
    <scope>NUCLEOTIDE SEQUENCE</scope>
</reference>
<evidence type="ECO:0000256" key="9">
    <source>
        <dbReference type="PROSITE-ProRule" id="PRU10141"/>
    </source>
</evidence>
<dbReference type="GO" id="GO:0004674">
    <property type="term" value="F:protein serine/threonine kinase activity"/>
    <property type="evidence" value="ECO:0007669"/>
    <property type="project" value="UniProtKB-KW"/>
</dbReference>
<dbReference type="EMBL" id="CAJJDM010000070">
    <property type="protein sequence ID" value="CAD8082024.1"/>
    <property type="molecule type" value="Genomic_DNA"/>
</dbReference>
<feature type="domain" description="Ubiquitin-like" evidence="12">
    <location>
        <begin position="1"/>
        <end position="73"/>
    </location>
</feature>
<dbReference type="InterPro" id="IPR000626">
    <property type="entry name" value="Ubiquitin-like_dom"/>
</dbReference>
<feature type="binding site" evidence="9">
    <location>
        <position position="537"/>
    </location>
    <ligand>
        <name>ATP</name>
        <dbReference type="ChEBI" id="CHEBI:30616"/>
    </ligand>
</feature>
<dbReference type="PROSITE" id="PS00107">
    <property type="entry name" value="PROTEIN_KINASE_ATP"/>
    <property type="match status" value="1"/>
</dbReference>
<keyword evidence="3" id="KW-0597">Phosphoprotein</keyword>
<dbReference type="FunFam" id="3.30.200.20:FF:000042">
    <property type="entry name" value="Aurora kinase A"/>
    <property type="match status" value="1"/>
</dbReference>
<dbReference type="GO" id="GO:0005524">
    <property type="term" value="F:ATP binding"/>
    <property type="evidence" value="ECO:0007669"/>
    <property type="project" value="UniProtKB-UniRule"/>
</dbReference>
<evidence type="ECO:0000259" key="11">
    <source>
        <dbReference type="PROSITE" id="PS50011"/>
    </source>
</evidence>
<evidence type="ECO:0000256" key="6">
    <source>
        <dbReference type="ARBA" id="ARBA00022777"/>
    </source>
</evidence>
<protein>
    <submittedName>
        <fullName evidence="13">Uncharacterized protein</fullName>
    </submittedName>
</protein>
<organism evidence="13 14">
    <name type="scientific">Paramecium primaurelia</name>
    <dbReference type="NCBI Taxonomy" id="5886"/>
    <lineage>
        <taxon>Eukaryota</taxon>
        <taxon>Sar</taxon>
        <taxon>Alveolata</taxon>
        <taxon>Ciliophora</taxon>
        <taxon>Intramacronucleata</taxon>
        <taxon>Oligohymenophorea</taxon>
        <taxon>Peniculida</taxon>
        <taxon>Parameciidae</taxon>
        <taxon>Paramecium</taxon>
    </lineage>
</organism>
<dbReference type="InterPro" id="IPR017441">
    <property type="entry name" value="Protein_kinase_ATP_BS"/>
</dbReference>
<evidence type="ECO:0000256" key="3">
    <source>
        <dbReference type="ARBA" id="ARBA00022553"/>
    </source>
</evidence>
<keyword evidence="6" id="KW-0418">Kinase</keyword>
<dbReference type="PROSITE" id="PS00108">
    <property type="entry name" value="PROTEIN_KINASE_ST"/>
    <property type="match status" value="1"/>
</dbReference>
<feature type="region of interest" description="Disordered" evidence="10">
    <location>
        <begin position="464"/>
        <end position="494"/>
    </location>
</feature>
<dbReference type="Proteomes" id="UP000688137">
    <property type="component" value="Unassembled WGS sequence"/>
</dbReference>
<dbReference type="InterPro" id="IPR000719">
    <property type="entry name" value="Prot_kinase_dom"/>
</dbReference>
<keyword evidence="2" id="KW-0723">Serine/threonine-protein kinase</keyword>
<comment type="subunit">
    <text evidence="1">Monomer.</text>
</comment>
<dbReference type="InterPro" id="IPR008271">
    <property type="entry name" value="Ser/Thr_kinase_AS"/>
</dbReference>
<dbReference type="InterPro" id="IPR002110">
    <property type="entry name" value="Ankyrin_rpt"/>
</dbReference>
<evidence type="ECO:0000313" key="14">
    <source>
        <dbReference type="Proteomes" id="UP000688137"/>
    </source>
</evidence>
<evidence type="ECO:0000256" key="8">
    <source>
        <dbReference type="PROSITE-ProRule" id="PRU00023"/>
    </source>
</evidence>
<dbReference type="CDD" id="cd05123">
    <property type="entry name" value="STKc_AGC"/>
    <property type="match status" value="1"/>
</dbReference>
<comment type="caution">
    <text evidence="13">The sequence shown here is derived from an EMBL/GenBank/DDBJ whole genome shotgun (WGS) entry which is preliminary data.</text>
</comment>
<dbReference type="SMART" id="SM00248">
    <property type="entry name" value="ANK"/>
    <property type="match status" value="3"/>
</dbReference>
<feature type="repeat" description="ANK" evidence="8">
    <location>
        <begin position="235"/>
        <end position="258"/>
    </location>
</feature>
<gene>
    <name evidence="13" type="ORF">PPRIM_AZ9-3.1.T0670025</name>
</gene>
<dbReference type="CDD" id="cd17039">
    <property type="entry name" value="Ubl_ubiquitin_like"/>
    <property type="match status" value="1"/>
</dbReference>
<dbReference type="PROSITE" id="PS50088">
    <property type="entry name" value="ANK_REPEAT"/>
    <property type="match status" value="2"/>
</dbReference>
<evidence type="ECO:0000256" key="7">
    <source>
        <dbReference type="ARBA" id="ARBA00022840"/>
    </source>
</evidence>
<evidence type="ECO:0000256" key="1">
    <source>
        <dbReference type="ARBA" id="ARBA00011245"/>
    </source>
</evidence>
<evidence type="ECO:0000256" key="4">
    <source>
        <dbReference type="ARBA" id="ARBA00022679"/>
    </source>
</evidence>
<evidence type="ECO:0000259" key="12">
    <source>
        <dbReference type="PROSITE" id="PS50053"/>
    </source>
</evidence>
<dbReference type="PROSITE" id="PS50011">
    <property type="entry name" value="PROTEIN_KINASE_DOM"/>
    <property type="match status" value="1"/>
</dbReference>
<dbReference type="InterPro" id="IPR045270">
    <property type="entry name" value="STKc_AGC"/>
</dbReference>
<sequence>MKIIIRYCSQWGNMSTKTCKVNPNIKVFQLKQQIAQLTDIREDDQILILNEYTLEDDRHLFSYNPEDCQFIYVNRENKVVEEEVPETEVLEVQKGYNRMKGYEKLGIVHEDSEEEDENKKKSTTIHKSQMDIAAEFIKLVKCNDIPAVKAMVSNHKSPSFDIINDRQYCGFSGFHYANQFGHEELVVYFIDEGADINFCTKDRQSPLQLALKNSKIECAKLLLSKQVCDVNYCSQGKSALQLAVQKGELDIVELILKHPQFDVQAIDLNEIKGDLYATQLVTYHCQQKLNKTQELVKPKAQKGYIKKVNVMKFFHYKRYLTLDPEAGTLCRYKTERDCPLNPIEMIALSNVVSVWNPKREWYMKGDHEYLSVQYKKSGILILQFCSKSKNTILSWKKSIEDSILYYKETERRIAQLSVQGDIMALNQYIVSGGGGQFNIIADSRCQSLNDQVAQNLQKEAQEVQEQQQKQQQQQVQQQQQSPIKTLSPIDDNHNHGNNQQYKKYLINYTIIKQVGEGAFGKVFLVKYNPTNQVYAMKQLNKRKLLLKKQVKFAVTECEILKQVDSPYIVNLFQSFQTLNNLYLVMDYCGGGDLSFHLYKHKTFKESICKIIIRQLMKAVEYLHSKDILYRDLKPENVLLDNENKIKLVDFGLSKQIENGKARTFCGSPAYLAPEVLSQKGAVQATDVYGIGTVLYELLVGEPPYFNEDLDTLYNNIRNDNLEIPSRLSKACQSLLQSLLQKEANKRIGCKIPSQVNWSIIKQHEWLDWNNPEEKVNFGQTQENLVNVMKNSTHNIGDSDYSEENYKLNRIVGWTFARVI</sequence>
<dbReference type="FunFam" id="1.10.510.10:FF:000571">
    <property type="entry name" value="Maternal embryonic leucine zipper kinase"/>
    <property type="match status" value="1"/>
</dbReference>
<keyword evidence="14" id="KW-1185">Reference proteome</keyword>
<evidence type="ECO:0000256" key="2">
    <source>
        <dbReference type="ARBA" id="ARBA00022527"/>
    </source>
</evidence>